<dbReference type="InterPro" id="IPR022500">
    <property type="entry name" value="PRTRC_ThiF"/>
</dbReference>
<dbReference type="InterPro" id="IPR035985">
    <property type="entry name" value="Ubiquitin-activating_enz"/>
</dbReference>
<dbReference type="SUPFAM" id="SSF69572">
    <property type="entry name" value="Activating enzymes of the ubiquitin-like proteins"/>
    <property type="match status" value="1"/>
</dbReference>
<accession>A0ABX1TK27</accession>
<dbReference type="Proteomes" id="UP000760480">
    <property type="component" value="Unassembled WGS sequence"/>
</dbReference>
<gene>
    <name evidence="2" type="ORF">E4P82_11310</name>
</gene>
<dbReference type="EMBL" id="SPMZ01000030">
    <property type="protein sequence ID" value="NMQ19737.1"/>
    <property type="molecule type" value="Genomic_DNA"/>
</dbReference>
<dbReference type="RefSeq" id="WP_169248988.1">
    <property type="nucleotide sequence ID" value="NZ_SPMZ01000030.1"/>
</dbReference>
<dbReference type="InterPro" id="IPR000594">
    <property type="entry name" value="ThiF_NAD_FAD-bd"/>
</dbReference>
<comment type="caution">
    <text evidence="2">The sequence shown here is derived from an EMBL/GenBank/DDBJ whole genome shotgun (WGS) entry which is preliminary data.</text>
</comment>
<organism evidence="2 3">
    <name type="scientific">Candidatus Competibacter phosphatis</name>
    <dbReference type="NCBI Taxonomy" id="221280"/>
    <lineage>
        <taxon>Bacteria</taxon>
        <taxon>Pseudomonadati</taxon>
        <taxon>Pseudomonadota</taxon>
        <taxon>Gammaproteobacteria</taxon>
        <taxon>Candidatus Competibacteraceae</taxon>
        <taxon>Candidatus Competibacter</taxon>
    </lineage>
</organism>
<evidence type="ECO:0000313" key="2">
    <source>
        <dbReference type="EMBL" id="NMQ19737.1"/>
    </source>
</evidence>
<feature type="domain" description="THIF-type NAD/FAD binding fold" evidence="1">
    <location>
        <begin position="16"/>
        <end position="135"/>
    </location>
</feature>
<evidence type="ECO:0000313" key="3">
    <source>
        <dbReference type="Proteomes" id="UP000760480"/>
    </source>
</evidence>
<evidence type="ECO:0000259" key="1">
    <source>
        <dbReference type="Pfam" id="PF00899"/>
    </source>
</evidence>
<dbReference type="NCBIfam" id="TIGR03736">
    <property type="entry name" value="PRTRC_ThiF"/>
    <property type="match status" value="1"/>
</dbReference>
<keyword evidence="3" id="KW-1185">Reference proteome</keyword>
<protein>
    <submittedName>
        <fullName evidence="2">PRTRC system ThiF family protein</fullName>
    </submittedName>
</protein>
<sequence>MPALHLPEAWLEQPVRTVLIGAGGTGSHLVGALMALDHALRALGHPGGLQVTVYDPDRVSSANLGRQAFWPVDLGQNKAVTLVQRANLTLGLDWVAVPHAFRVSARTLDGYDLILSAVDRAKVRAEIGRLATRRRDDAARPVLWLDTGNSDREAQIVVGHWRASRKTVWIPNVYQLYPELADLTDRHPRQPSCSAAESLTRQWLPINRLVADLAQSLLWTLFRQGQLERHGAFVDLATLSVHPLRADPEVWASFGWGGVRGAP</sequence>
<proteinExistence type="predicted"/>
<dbReference type="Pfam" id="PF00899">
    <property type="entry name" value="ThiF"/>
    <property type="match status" value="1"/>
</dbReference>
<name>A0ABX1TK27_9GAMM</name>
<reference evidence="2 3" key="1">
    <citation type="submission" date="2019-03" db="EMBL/GenBank/DDBJ databases">
        <title>Metabolic reconstructions from genomes of highly enriched 'Candidatus Accumulibacter' and 'Candidatus Competibacter' bioreactor populations.</title>
        <authorList>
            <person name="Annavajhala M.K."/>
            <person name="Welles L."/>
            <person name="Abbas B."/>
            <person name="Sorokin D."/>
            <person name="Park H."/>
            <person name="Van Loosdrecht M."/>
            <person name="Chandran K."/>
        </authorList>
    </citation>
    <scope>NUCLEOTIDE SEQUENCE [LARGE SCALE GENOMIC DNA]</scope>
    <source>
        <strain evidence="2 3">SBR_G</strain>
    </source>
</reference>
<dbReference type="Gene3D" id="3.40.50.720">
    <property type="entry name" value="NAD(P)-binding Rossmann-like Domain"/>
    <property type="match status" value="1"/>
</dbReference>